<evidence type="ECO:0000259" key="5">
    <source>
        <dbReference type="Pfam" id="PF02826"/>
    </source>
</evidence>
<dbReference type="GO" id="GO:0008873">
    <property type="term" value="F:gluconate 2-dehydrogenase activity"/>
    <property type="evidence" value="ECO:0007669"/>
    <property type="project" value="UniProtKB-EC"/>
</dbReference>
<feature type="domain" description="D-isomer specific 2-hydroxyacid dehydrogenase catalytic" evidence="4">
    <location>
        <begin position="14"/>
        <end position="326"/>
    </location>
</feature>
<dbReference type="PROSITE" id="PS00065">
    <property type="entry name" value="D_2_HYDROXYACID_DH_1"/>
    <property type="match status" value="1"/>
</dbReference>
<dbReference type="InterPro" id="IPR006140">
    <property type="entry name" value="D-isomer_DH_NAD-bd"/>
</dbReference>
<evidence type="ECO:0000313" key="6">
    <source>
        <dbReference type="EMBL" id="OIQ83683.1"/>
    </source>
</evidence>
<dbReference type="Pfam" id="PF02826">
    <property type="entry name" value="2-Hacid_dh_C"/>
    <property type="match status" value="1"/>
</dbReference>
<dbReference type="EMBL" id="MLJW01000681">
    <property type="protein sequence ID" value="OIQ83683.1"/>
    <property type="molecule type" value="Genomic_DNA"/>
</dbReference>
<name>A0A1J5R1S1_9ZZZZ</name>
<dbReference type="FunFam" id="3.40.50.720:FF:000203">
    <property type="entry name" value="D-3-phosphoglycerate dehydrogenase (SerA)"/>
    <property type="match status" value="1"/>
</dbReference>
<dbReference type="Gene3D" id="3.40.50.720">
    <property type="entry name" value="NAD(P)-binding Rossmann-like Domain"/>
    <property type="match status" value="2"/>
</dbReference>
<dbReference type="GO" id="GO:0030267">
    <property type="term" value="F:glyoxylate reductase (NADPH) activity"/>
    <property type="evidence" value="ECO:0007669"/>
    <property type="project" value="UniProtKB-EC"/>
</dbReference>
<keyword evidence="6" id="KW-0670">Pyruvate</keyword>
<proteinExistence type="inferred from homology"/>
<dbReference type="InterPro" id="IPR050223">
    <property type="entry name" value="D-isomer_2-hydroxyacid_DH"/>
</dbReference>
<dbReference type="EC" id="1.1.1.215" evidence="6"/>
<protein>
    <submittedName>
        <fullName evidence="6">Glyoxylate/hydroxypyruvate reductase B</fullName>
        <ecNumber evidence="6">1.1.1.215</ecNumber>
        <ecNumber evidence="6">1.1.1.79</ecNumber>
        <ecNumber evidence="6">1.1.1.81</ecNumber>
    </submittedName>
</protein>
<organism evidence="6">
    <name type="scientific">mine drainage metagenome</name>
    <dbReference type="NCBI Taxonomy" id="410659"/>
    <lineage>
        <taxon>unclassified sequences</taxon>
        <taxon>metagenomes</taxon>
        <taxon>ecological metagenomes</taxon>
    </lineage>
</organism>
<feature type="domain" description="D-isomer specific 2-hydroxyacid dehydrogenase NAD-binding" evidence="5">
    <location>
        <begin position="117"/>
        <end position="296"/>
    </location>
</feature>
<gene>
    <name evidence="6" type="primary">ghrB_3</name>
    <name evidence="6" type="ORF">GALL_345050</name>
</gene>
<dbReference type="CDD" id="cd05301">
    <property type="entry name" value="GDH"/>
    <property type="match status" value="1"/>
</dbReference>
<keyword evidence="2 6" id="KW-0560">Oxidoreductase</keyword>
<comment type="similarity">
    <text evidence="1">Belongs to the D-isomer specific 2-hydroxyacid dehydrogenase family.</text>
</comment>
<dbReference type="PANTHER" id="PTHR10996">
    <property type="entry name" value="2-HYDROXYACID DEHYDROGENASE-RELATED"/>
    <property type="match status" value="1"/>
</dbReference>
<evidence type="ECO:0000256" key="1">
    <source>
        <dbReference type="ARBA" id="ARBA00005854"/>
    </source>
</evidence>
<dbReference type="InterPro" id="IPR006139">
    <property type="entry name" value="D-isomer_2_OHA_DH_cat_dom"/>
</dbReference>
<dbReference type="Pfam" id="PF00389">
    <property type="entry name" value="2-Hacid_dh"/>
    <property type="match status" value="1"/>
</dbReference>
<evidence type="ECO:0000256" key="2">
    <source>
        <dbReference type="ARBA" id="ARBA00023002"/>
    </source>
</evidence>
<dbReference type="GO" id="GO:0051287">
    <property type="term" value="F:NAD binding"/>
    <property type="evidence" value="ECO:0007669"/>
    <property type="project" value="InterPro"/>
</dbReference>
<dbReference type="GO" id="GO:0005829">
    <property type="term" value="C:cytosol"/>
    <property type="evidence" value="ECO:0007669"/>
    <property type="project" value="TreeGrafter"/>
</dbReference>
<dbReference type="EC" id="1.1.1.79" evidence="6"/>
<evidence type="ECO:0000259" key="4">
    <source>
        <dbReference type="Pfam" id="PF00389"/>
    </source>
</evidence>
<accession>A0A1J5R1S1</accession>
<dbReference type="InterPro" id="IPR029752">
    <property type="entry name" value="D-isomer_DH_CS1"/>
</dbReference>
<keyword evidence="3" id="KW-0520">NAD</keyword>
<dbReference type="InterPro" id="IPR036291">
    <property type="entry name" value="NAD(P)-bd_dom_sf"/>
</dbReference>
<dbReference type="GO" id="GO:0016618">
    <property type="term" value="F:hydroxypyruvate reductase [NAD(P)H] activity"/>
    <property type="evidence" value="ECO:0007669"/>
    <property type="project" value="UniProtKB-EC"/>
</dbReference>
<dbReference type="SUPFAM" id="SSF52283">
    <property type="entry name" value="Formate/glycerate dehydrogenase catalytic domain-like"/>
    <property type="match status" value="1"/>
</dbReference>
<dbReference type="SUPFAM" id="SSF51735">
    <property type="entry name" value="NAD(P)-binding Rossmann-fold domains"/>
    <property type="match status" value="1"/>
</dbReference>
<reference evidence="6" key="1">
    <citation type="submission" date="2016-10" db="EMBL/GenBank/DDBJ databases">
        <title>Sequence of Gallionella enrichment culture.</title>
        <authorList>
            <person name="Poehlein A."/>
            <person name="Muehling M."/>
            <person name="Daniel R."/>
        </authorList>
    </citation>
    <scope>NUCLEOTIDE SEQUENCE</scope>
</reference>
<evidence type="ECO:0000256" key="3">
    <source>
        <dbReference type="ARBA" id="ARBA00023027"/>
    </source>
</evidence>
<sequence length="329" mass="35161">MSALTTETQRPRVLVARAVFPDIVTQLARVAEVEATPDDAIHTPEQLRLRLRGKHGAFITNSERIDAQLLDACPDLRVVSTMTVGVDHIDLAACAARGVVVTHTPDVLTETTADFGMALLLAAARQMGDAERYLRAGQWRKWRYDLFAGSDVHGTTLGVVGMGRIGQAIARRAALGFNMRVLYHNRSRLAAGIEQDCRAAYHTLDALLAQSQHVLLALPYSASAHHLIGARELALMPPGSTLVNIARGGVVDEAALADALRHGHLGAAGLDVFEGEPAINPVLLDAPRVVLTPHIASASIPTRRAMVQLAVDNLIAVLQGRPAITPISA</sequence>
<dbReference type="EC" id="1.1.1.81" evidence="6"/>
<dbReference type="PANTHER" id="PTHR10996:SF283">
    <property type="entry name" value="GLYOXYLATE_HYDROXYPYRUVATE REDUCTASE B"/>
    <property type="match status" value="1"/>
</dbReference>
<dbReference type="AlphaFoldDB" id="A0A1J5R1S1"/>
<comment type="caution">
    <text evidence="6">The sequence shown here is derived from an EMBL/GenBank/DDBJ whole genome shotgun (WGS) entry which is preliminary data.</text>
</comment>